<keyword evidence="1 7" id="KW-0808">Transferase</keyword>
<dbReference type="NCBIfam" id="TIGR01234">
    <property type="entry name" value="L-ribulokinase"/>
    <property type="match status" value="1"/>
</dbReference>
<accession>A0AAX1N1E7</accession>
<comment type="similarity">
    <text evidence="7 9">Belongs to the ribulokinase family.</text>
</comment>
<evidence type="ECO:0000256" key="3">
    <source>
        <dbReference type="ARBA" id="ARBA00022777"/>
    </source>
</evidence>
<evidence type="ECO:0000313" key="13">
    <source>
        <dbReference type="Proteomes" id="UP000245055"/>
    </source>
</evidence>
<dbReference type="GO" id="GO:0019150">
    <property type="term" value="F:D-ribulokinase activity"/>
    <property type="evidence" value="ECO:0007669"/>
    <property type="project" value="TreeGrafter"/>
</dbReference>
<dbReference type="GO" id="GO:0005737">
    <property type="term" value="C:cytoplasm"/>
    <property type="evidence" value="ECO:0007669"/>
    <property type="project" value="TreeGrafter"/>
</dbReference>
<dbReference type="Gene3D" id="3.30.420.40">
    <property type="match status" value="1"/>
</dbReference>
<evidence type="ECO:0000256" key="4">
    <source>
        <dbReference type="ARBA" id="ARBA00022840"/>
    </source>
</evidence>
<dbReference type="InterPro" id="IPR000577">
    <property type="entry name" value="Carb_kinase_FGGY"/>
</dbReference>
<evidence type="ECO:0000313" key="12">
    <source>
        <dbReference type="EMBL" id="PWD70853.1"/>
    </source>
</evidence>
<keyword evidence="3 7" id="KW-0418">Kinase</keyword>
<dbReference type="HAMAP" id="MF_00520">
    <property type="entry name" value="Ribulokinase"/>
    <property type="match status" value="1"/>
</dbReference>
<dbReference type="InterPro" id="IPR018485">
    <property type="entry name" value="FGGY_C"/>
</dbReference>
<dbReference type="Proteomes" id="UP000245055">
    <property type="component" value="Unassembled WGS sequence"/>
</dbReference>
<comment type="catalytic activity">
    <reaction evidence="7">
        <text>D-ribulose + ATP = D-ribulose 5-phosphate + ADP + H(+)</text>
        <dbReference type="Rhea" id="RHEA:17601"/>
        <dbReference type="ChEBI" id="CHEBI:15378"/>
        <dbReference type="ChEBI" id="CHEBI:17173"/>
        <dbReference type="ChEBI" id="CHEBI:30616"/>
        <dbReference type="ChEBI" id="CHEBI:58121"/>
        <dbReference type="ChEBI" id="CHEBI:456216"/>
        <dbReference type="EC" id="2.7.1.16"/>
    </reaction>
</comment>
<organism evidence="12 13">
    <name type="scientific">Dickeya dianthicola</name>
    <dbReference type="NCBI Taxonomy" id="204039"/>
    <lineage>
        <taxon>Bacteria</taxon>
        <taxon>Pseudomonadati</taxon>
        <taxon>Pseudomonadota</taxon>
        <taxon>Gammaproteobacteria</taxon>
        <taxon>Enterobacterales</taxon>
        <taxon>Pectobacteriaceae</taxon>
        <taxon>Dickeya</taxon>
    </lineage>
</organism>
<dbReference type="EMBL" id="QESZ01000027">
    <property type="protein sequence ID" value="PWD70853.1"/>
    <property type="molecule type" value="Genomic_DNA"/>
</dbReference>
<dbReference type="Pfam" id="PF00370">
    <property type="entry name" value="FGGY_N"/>
    <property type="match status" value="1"/>
</dbReference>
<evidence type="ECO:0000256" key="6">
    <source>
        <dbReference type="ARBA" id="ARBA00023277"/>
    </source>
</evidence>
<dbReference type="GO" id="GO:0008741">
    <property type="term" value="F:ribulokinase activity"/>
    <property type="evidence" value="ECO:0007669"/>
    <property type="project" value="UniProtKB-UniRule"/>
</dbReference>
<evidence type="ECO:0000256" key="7">
    <source>
        <dbReference type="HAMAP-Rule" id="MF_00520"/>
    </source>
</evidence>
<evidence type="ECO:0000256" key="9">
    <source>
        <dbReference type="RuleBase" id="RU003455"/>
    </source>
</evidence>
<dbReference type="PANTHER" id="PTHR43435:SF4">
    <property type="entry name" value="FGGY CARBOHYDRATE KINASE DOMAIN-CONTAINING PROTEIN"/>
    <property type="match status" value="1"/>
</dbReference>
<dbReference type="PIRSF" id="PIRSF000538">
    <property type="entry name" value="GlpK"/>
    <property type="match status" value="1"/>
</dbReference>
<name>A0AAX1N1E7_9GAMM</name>
<evidence type="ECO:0000256" key="8">
    <source>
        <dbReference type="NCBIfam" id="TIGR01234"/>
    </source>
</evidence>
<dbReference type="GO" id="GO:0019569">
    <property type="term" value="P:L-arabinose catabolic process to D-xylulose 5-phosphate"/>
    <property type="evidence" value="ECO:0007669"/>
    <property type="project" value="UniProtKB-UniRule"/>
</dbReference>
<keyword evidence="2 7" id="KW-0547">Nucleotide-binding</keyword>
<dbReference type="RefSeq" id="WP_103415875.1">
    <property type="nucleotide sequence ID" value="NZ_CP031560.1"/>
</dbReference>
<dbReference type="EC" id="2.7.1.16" evidence="7 8"/>
<keyword evidence="4 7" id="KW-0067">ATP-binding</keyword>
<dbReference type="Pfam" id="PF02782">
    <property type="entry name" value="FGGY_C"/>
    <property type="match status" value="1"/>
</dbReference>
<comment type="catalytic activity">
    <reaction evidence="7 9">
        <text>L-ribulose + ATP = L-ribulose 5-phosphate + ADP + H(+)</text>
        <dbReference type="Rhea" id="RHEA:22072"/>
        <dbReference type="ChEBI" id="CHEBI:15378"/>
        <dbReference type="ChEBI" id="CHEBI:16880"/>
        <dbReference type="ChEBI" id="CHEBI:30616"/>
        <dbReference type="ChEBI" id="CHEBI:58226"/>
        <dbReference type="ChEBI" id="CHEBI:456216"/>
        <dbReference type="EC" id="2.7.1.16"/>
    </reaction>
</comment>
<keyword evidence="5 7" id="KW-0054">Arabinose catabolism</keyword>
<protein>
    <recommendedName>
        <fullName evidence="7 8">Ribulokinase</fullName>
        <ecNumber evidence="7 8">2.7.1.16</ecNumber>
    </recommendedName>
</protein>
<dbReference type="Gene3D" id="1.20.58.2240">
    <property type="match status" value="1"/>
</dbReference>
<evidence type="ECO:0000259" key="11">
    <source>
        <dbReference type="Pfam" id="PF02782"/>
    </source>
</evidence>
<feature type="domain" description="Carbohydrate kinase FGGY C-terminal" evidence="11">
    <location>
        <begin position="293"/>
        <end position="504"/>
    </location>
</feature>
<dbReference type="PANTHER" id="PTHR43435">
    <property type="entry name" value="RIBULOKINASE"/>
    <property type="match status" value="1"/>
</dbReference>
<dbReference type="GeneID" id="49322065"/>
<sequence>MSAGALTLGLDFGSDSVRALAVDCRNGQELETEVVYYPRWRQGQYCHPASNQFRHHPLDYIESLELAIRAVVARLTPEQRQQITGIGVDSTGSTPAPIDEQGNVLALRPEFADNPNAMFVLWKDHTAIDEAEAINQLCRSGQFPDYTRYIGGVYSSEWFWAKILHISRQDSAVRQAAVSWVELCDWVPALLSGTTAPDAIRRGRCSAGHKSLWHPDWGGLPPTDFLQALDPCLTEKLQYPLFTDTWTADRPVGTLTPQWAQRLGLPEHVVIAGGAFDCHMGAVGAGAQPYTLVKVIGTSTCDILIADADRVGDKTIAGICGQVDGSVVPGYIGLEAGQSAFGDMYAWFGRVLGWPLQLAGREHPDWQPQLEQLQSSLLAQLTQAWANDPSLDHLPVVLDWFNGRRTPFANQRLKGVIADLNLGTDAPALFGGLIAATAFGARAIMACFESQQIPVENLLALGGIARKSSTIMQVCTDVMNRPMQIVASDQCCALGAAIFAAVAAGVHPDIPSAQQHMACGIERTLMPDPKRVARYQQLYERYQQWCRLAEPAYSPQTGADHSEADH</sequence>
<comment type="pathway">
    <text evidence="7 9">Carbohydrate degradation; L-arabinose degradation via L-ribulose; D-xylulose 5-phosphate from L-arabinose (bacterial route): step 2/3.</text>
</comment>
<dbReference type="InterPro" id="IPR005929">
    <property type="entry name" value="Ribulokinase"/>
</dbReference>
<evidence type="ECO:0000259" key="10">
    <source>
        <dbReference type="Pfam" id="PF00370"/>
    </source>
</evidence>
<dbReference type="CDD" id="cd07781">
    <property type="entry name" value="ASKHA_NBD_FGGY_L-RBK"/>
    <property type="match status" value="1"/>
</dbReference>
<gene>
    <name evidence="7" type="primary">araB</name>
    <name evidence="12" type="ORF">DF213_17180</name>
</gene>
<dbReference type="AlphaFoldDB" id="A0AAX1N1E7"/>
<dbReference type="NCBIfam" id="NF003154">
    <property type="entry name" value="PRK04123.1"/>
    <property type="match status" value="1"/>
</dbReference>
<dbReference type="SUPFAM" id="SSF53067">
    <property type="entry name" value="Actin-like ATPase domain"/>
    <property type="match status" value="2"/>
</dbReference>
<proteinExistence type="inferred from homology"/>
<feature type="domain" description="Carbohydrate kinase FGGY N-terminal" evidence="10">
    <location>
        <begin position="7"/>
        <end position="284"/>
    </location>
</feature>
<reference evidence="12 13" key="1">
    <citation type="submission" date="2018-05" db="EMBL/GenBank/DDBJ databases">
        <title>Genomic diversity of pathogens causing Blackleg of Potato in Pakistan.</title>
        <authorList>
            <person name="Sarfraz S."/>
            <person name="Riaz K."/>
            <person name="Oulghazi S."/>
            <person name="Cigna J."/>
            <person name="Sahi S.T."/>
            <person name="Khan S.H."/>
            <person name="Hameed A."/>
            <person name="Faure D."/>
        </authorList>
    </citation>
    <scope>NUCLEOTIDE SEQUENCE [LARGE SCALE GENOMIC DNA]</scope>
    <source>
        <strain evidence="12 13">SS70</strain>
    </source>
</reference>
<comment type="caution">
    <text evidence="12">The sequence shown here is derived from an EMBL/GenBank/DDBJ whole genome shotgun (WGS) entry which is preliminary data.</text>
</comment>
<evidence type="ECO:0000256" key="2">
    <source>
        <dbReference type="ARBA" id="ARBA00022741"/>
    </source>
</evidence>
<dbReference type="GO" id="GO:0005524">
    <property type="term" value="F:ATP binding"/>
    <property type="evidence" value="ECO:0007669"/>
    <property type="project" value="UniProtKB-UniRule"/>
</dbReference>
<dbReference type="InterPro" id="IPR018484">
    <property type="entry name" value="FGGY_N"/>
</dbReference>
<evidence type="ECO:0000256" key="5">
    <source>
        <dbReference type="ARBA" id="ARBA00022935"/>
    </source>
</evidence>
<evidence type="ECO:0000256" key="1">
    <source>
        <dbReference type="ARBA" id="ARBA00022679"/>
    </source>
</evidence>
<keyword evidence="6 7" id="KW-0119">Carbohydrate metabolism</keyword>
<dbReference type="InterPro" id="IPR043129">
    <property type="entry name" value="ATPase_NBD"/>
</dbReference>